<dbReference type="Proteomes" id="UP000299102">
    <property type="component" value="Unassembled WGS sequence"/>
</dbReference>
<protein>
    <submittedName>
        <fullName evidence="1">Uncharacterized protein</fullName>
    </submittedName>
</protein>
<gene>
    <name evidence="1" type="ORF">EVAR_87884_1</name>
</gene>
<dbReference type="EMBL" id="BGZK01000655">
    <property type="protein sequence ID" value="GBP54811.1"/>
    <property type="molecule type" value="Genomic_DNA"/>
</dbReference>
<comment type="caution">
    <text evidence="1">The sequence shown here is derived from an EMBL/GenBank/DDBJ whole genome shotgun (WGS) entry which is preliminary data.</text>
</comment>
<evidence type="ECO:0000313" key="1">
    <source>
        <dbReference type="EMBL" id="GBP54811.1"/>
    </source>
</evidence>
<keyword evidence="2" id="KW-1185">Reference proteome</keyword>
<name>A0A4C1WU21_EUMVA</name>
<dbReference type="AlphaFoldDB" id="A0A4C1WU21"/>
<proteinExistence type="predicted"/>
<organism evidence="1 2">
    <name type="scientific">Eumeta variegata</name>
    <name type="common">Bagworm moth</name>
    <name type="synonym">Eumeta japonica</name>
    <dbReference type="NCBI Taxonomy" id="151549"/>
    <lineage>
        <taxon>Eukaryota</taxon>
        <taxon>Metazoa</taxon>
        <taxon>Ecdysozoa</taxon>
        <taxon>Arthropoda</taxon>
        <taxon>Hexapoda</taxon>
        <taxon>Insecta</taxon>
        <taxon>Pterygota</taxon>
        <taxon>Neoptera</taxon>
        <taxon>Endopterygota</taxon>
        <taxon>Lepidoptera</taxon>
        <taxon>Glossata</taxon>
        <taxon>Ditrysia</taxon>
        <taxon>Tineoidea</taxon>
        <taxon>Psychidae</taxon>
        <taxon>Oiketicinae</taxon>
        <taxon>Eumeta</taxon>
    </lineage>
</organism>
<accession>A0A4C1WU21</accession>
<dbReference type="OrthoDB" id="7487383at2759"/>
<evidence type="ECO:0000313" key="2">
    <source>
        <dbReference type="Proteomes" id="UP000299102"/>
    </source>
</evidence>
<sequence length="102" mass="11329">MKLGSLTEGCLSLNKTITNWQKVSTVLEEIDTPILNNIPNDIFFTDDIDYAIGALINHIRTVVDNSCRVVPAKSDRKELPSDVSKLIKTKNAALRRAGKYPT</sequence>
<reference evidence="1 2" key="1">
    <citation type="journal article" date="2019" name="Commun. Biol.">
        <title>The bagworm genome reveals a unique fibroin gene that provides high tensile strength.</title>
        <authorList>
            <person name="Kono N."/>
            <person name="Nakamura H."/>
            <person name="Ohtoshi R."/>
            <person name="Tomita M."/>
            <person name="Numata K."/>
            <person name="Arakawa K."/>
        </authorList>
    </citation>
    <scope>NUCLEOTIDE SEQUENCE [LARGE SCALE GENOMIC DNA]</scope>
</reference>